<keyword evidence="4" id="KW-0238">DNA-binding</keyword>
<dbReference type="OrthoDB" id="5367324at2759"/>
<feature type="region of interest" description="Disordered" evidence="6">
    <location>
        <begin position="94"/>
        <end position="201"/>
    </location>
</feature>
<evidence type="ECO:0000256" key="4">
    <source>
        <dbReference type="ARBA" id="ARBA00023125"/>
    </source>
</evidence>
<dbReference type="GO" id="GO:0006260">
    <property type="term" value="P:DNA replication"/>
    <property type="evidence" value="ECO:0007669"/>
    <property type="project" value="UniProtKB-KW"/>
</dbReference>
<dbReference type="GO" id="GO:0003677">
    <property type="term" value="F:DNA binding"/>
    <property type="evidence" value="ECO:0007669"/>
    <property type="project" value="UniProtKB-KW"/>
</dbReference>
<evidence type="ECO:0000313" key="9">
    <source>
        <dbReference type="Proteomes" id="UP000249789"/>
    </source>
</evidence>
<dbReference type="InterPro" id="IPR008721">
    <property type="entry name" value="ORC6_cyclin_first"/>
</dbReference>
<dbReference type="Pfam" id="PF05460">
    <property type="entry name" value="ORC6"/>
    <property type="match status" value="1"/>
</dbReference>
<dbReference type="Proteomes" id="UP000249789">
    <property type="component" value="Unassembled WGS sequence"/>
</dbReference>
<feature type="region of interest" description="Disordered" evidence="6">
    <location>
        <begin position="397"/>
        <end position="427"/>
    </location>
</feature>
<reference evidence="8 9" key="1">
    <citation type="submission" date="2018-02" db="EMBL/GenBank/DDBJ databases">
        <title>The genomes of Aspergillus section Nigri reveals drivers in fungal speciation.</title>
        <authorList>
            <consortium name="DOE Joint Genome Institute"/>
            <person name="Vesth T.C."/>
            <person name="Nybo J."/>
            <person name="Theobald S."/>
            <person name="Brandl J."/>
            <person name="Frisvad J.C."/>
            <person name="Nielsen K.F."/>
            <person name="Lyhne E.K."/>
            <person name="Kogle M.E."/>
            <person name="Kuo A."/>
            <person name="Riley R."/>
            <person name="Clum A."/>
            <person name="Nolan M."/>
            <person name="Lipzen A."/>
            <person name="Salamov A."/>
            <person name="Henrissat B."/>
            <person name="Wiebenga A."/>
            <person name="De vries R.P."/>
            <person name="Grigoriev I.V."/>
            <person name="Mortensen U.H."/>
            <person name="Andersen M.R."/>
            <person name="Baker S.E."/>
        </authorList>
    </citation>
    <scope>NUCLEOTIDE SEQUENCE [LARGE SCALE GENOMIC DNA]</scope>
    <source>
        <strain evidence="8 9">CBS 313.89</strain>
    </source>
</reference>
<keyword evidence="5" id="KW-0539">Nucleus</keyword>
<feature type="compositionally biased region" description="Polar residues" evidence="6">
    <location>
        <begin position="118"/>
        <end position="128"/>
    </location>
</feature>
<organism evidence="8 9">
    <name type="scientific">Aspergillus fijiensis CBS 313.89</name>
    <dbReference type="NCBI Taxonomy" id="1448319"/>
    <lineage>
        <taxon>Eukaryota</taxon>
        <taxon>Fungi</taxon>
        <taxon>Dikarya</taxon>
        <taxon>Ascomycota</taxon>
        <taxon>Pezizomycotina</taxon>
        <taxon>Eurotiomycetes</taxon>
        <taxon>Eurotiomycetidae</taxon>
        <taxon>Eurotiales</taxon>
        <taxon>Aspergillaceae</taxon>
        <taxon>Aspergillus</taxon>
    </lineage>
</organism>
<feature type="compositionally biased region" description="Low complexity" evidence="6">
    <location>
        <begin position="159"/>
        <end position="173"/>
    </location>
</feature>
<protein>
    <recommendedName>
        <fullName evidence="7">ORC6 first cyclin-like domain-containing protein</fullName>
    </recommendedName>
</protein>
<feature type="compositionally biased region" description="Acidic residues" evidence="6">
    <location>
        <begin position="397"/>
        <end position="410"/>
    </location>
</feature>
<name>A0A8G1RRY4_9EURO</name>
<dbReference type="GeneID" id="63860422"/>
<dbReference type="RefSeq" id="XP_040800820.1">
    <property type="nucleotide sequence ID" value="XM_040943089.1"/>
</dbReference>
<comment type="subcellular location">
    <subcellularLocation>
        <location evidence="1">Nucleus</location>
    </subcellularLocation>
</comment>
<comment type="similarity">
    <text evidence="2">Belongs to the ORC6 family.</text>
</comment>
<dbReference type="VEuPathDB" id="FungiDB:BO72DRAFT_429980"/>
<keyword evidence="3" id="KW-0235">DNA replication</keyword>
<feature type="domain" description="ORC6 first cyclin-like" evidence="7">
    <location>
        <begin position="10"/>
        <end position="96"/>
    </location>
</feature>
<dbReference type="GO" id="GO:0005664">
    <property type="term" value="C:nuclear origin of replication recognition complex"/>
    <property type="evidence" value="ECO:0007669"/>
    <property type="project" value="InterPro"/>
</dbReference>
<evidence type="ECO:0000313" key="8">
    <source>
        <dbReference type="EMBL" id="RAK76810.1"/>
    </source>
</evidence>
<proteinExistence type="inferred from homology"/>
<dbReference type="AlphaFoldDB" id="A0A8G1RRY4"/>
<gene>
    <name evidence="8" type="ORF">BO72DRAFT_429980</name>
</gene>
<evidence type="ECO:0000256" key="6">
    <source>
        <dbReference type="SAM" id="MobiDB-lite"/>
    </source>
</evidence>
<evidence type="ECO:0000256" key="5">
    <source>
        <dbReference type="ARBA" id="ARBA00023242"/>
    </source>
</evidence>
<evidence type="ECO:0000256" key="3">
    <source>
        <dbReference type="ARBA" id="ARBA00022705"/>
    </source>
</evidence>
<evidence type="ECO:0000259" key="7">
    <source>
        <dbReference type="Pfam" id="PF05460"/>
    </source>
</evidence>
<sequence length="479" mass="52428">MNNRPVEQALATLLPTHAQDLPPDLLSLAVSLVAQSRSLSSSLKPEEEIARPYACAEIACRRLTRTLKLPPLLGHPPCPPRPYKKLYAFLDRSLSGGTSSAPGTPSRSRTTPSSTPTKANRLTQTPSKNPLTTATAAALQNTPTKSSPLKRSLPHDTTRTPTHTSTSTSTSTPRPRPQPTSTPNRPRLNVPIPTTTKIPDAPNWVMTSIRTVCKTLSTPAPRMSTWSRPPISRTLAPHIFAGVSSILFFVTKTTTAMTHAKHDEDLDDEMLEFLEPVLTAARNSDAGEAVDEEYKEIVDALVVAVYFLVLARRRQPAADDAAHAGGEGEDAKVMDKKTFTEMRQTALVSLGLPATERRHREDVDQWIALVMEQGWAQGTEWFENIPRAGEVDGDAEFLDDEGENGGEEDGGGGGVGAPRHKKQRFQLGRDTRRGLLPGLGTMMQDRVDWLSEDRREDYSVWKAEILARCDQIEKAALAA</sequence>
<evidence type="ECO:0000256" key="2">
    <source>
        <dbReference type="ARBA" id="ARBA00010840"/>
    </source>
</evidence>
<dbReference type="EMBL" id="KZ824646">
    <property type="protein sequence ID" value="RAK76810.1"/>
    <property type="molecule type" value="Genomic_DNA"/>
</dbReference>
<feature type="compositionally biased region" description="Low complexity" evidence="6">
    <location>
        <begin position="129"/>
        <end position="144"/>
    </location>
</feature>
<keyword evidence="9" id="KW-1185">Reference proteome</keyword>
<feature type="compositionally biased region" description="Low complexity" evidence="6">
    <location>
        <begin position="95"/>
        <end position="117"/>
    </location>
</feature>
<evidence type="ECO:0000256" key="1">
    <source>
        <dbReference type="ARBA" id="ARBA00004123"/>
    </source>
</evidence>
<accession>A0A8G1RRY4</accession>